<feature type="domain" description="PPIase cyclophilin-type" evidence="3">
    <location>
        <begin position="237"/>
        <end position="381"/>
    </location>
</feature>
<dbReference type="Pfam" id="PF00160">
    <property type="entry name" value="Pro_isomerase"/>
    <property type="match status" value="1"/>
</dbReference>
<evidence type="ECO:0000259" key="3">
    <source>
        <dbReference type="Pfam" id="PF00160"/>
    </source>
</evidence>
<dbReference type="InterPro" id="IPR029000">
    <property type="entry name" value="Cyclophilin-like_dom_sf"/>
</dbReference>
<evidence type="ECO:0000256" key="1">
    <source>
        <dbReference type="SAM" id="Coils"/>
    </source>
</evidence>
<dbReference type="Gene3D" id="2.40.100.10">
    <property type="entry name" value="Cyclophilin-like"/>
    <property type="match status" value="1"/>
</dbReference>
<feature type="coiled-coil region" evidence="1">
    <location>
        <begin position="123"/>
        <end position="150"/>
    </location>
</feature>
<evidence type="ECO:0000256" key="2">
    <source>
        <dbReference type="SAM" id="MobiDB-lite"/>
    </source>
</evidence>
<dbReference type="EMBL" id="HBIM01012498">
    <property type="protein sequence ID" value="CAE0412999.1"/>
    <property type="molecule type" value="Transcribed_RNA"/>
</dbReference>
<feature type="compositionally biased region" description="Basic and acidic residues" evidence="2">
    <location>
        <begin position="16"/>
        <end position="32"/>
    </location>
</feature>
<dbReference type="InterPro" id="IPR002130">
    <property type="entry name" value="Cyclophilin-type_PPIase_dom"/>
</dbReference>
<accession>A0A7S3L5S5</accession>
<keyword evidence="1" id="KW-0175">Coiled coil</keyword>
<dbReference type="SUPFAM" id="SSF50891">
    <property type="entry name" value="Cyclophilin-like"/>
    <property type="match status" value="1"/>
</dbReference>
<protein>
    <recommendedName>
        <fullName evidence="3">PPIase cyclophilin-type domain-containing protein</fullName>
    </recommendedName>
</protein>
<name>A0A7S3L5S5_9STRA</name>
<proteinExistence type="predicted"/>
<feature type="region of interest" description="Disordered" evidence="2">
    <location>
        <begin position="1"/>
        <end position="70"/>
    </location>
</feature>
<dbReference type="AlphaFoldDB" id="A0A7S3L5S5"/>
<evidence type="ECO:0000313" key="4">
    <source>
        <dbReference type="EMBL" id="CAE0412999.1"/>
    </source>
</evidence>
<gene>
    <name evidence="4" type="ORF">ACOF00016_LOCUS10257</name>
</gene>
<sequence>MGFRKRTMAGSPTSSNDEHDIEVMFPLHHEISSDSTDDENPAQPTCFCDSPTRQSEPPISRTANPQSPSEQDLLVLKGSLPLSYGDHHSHSSRPNLFLIGFAMVAMAAVFLSRSSVNFVSNQVTTLTANRDHLNDKLRKATRDLYMLKRELSAVDILMEDQAMVDSKGSPDEGSHQLQLNELNALQSRIRGLEETSVNMKRLVQTTSRQQILEKYGGGVKQVEMELVFPDGKEGPTKFVIAIDDNLMPHSSFTFLEMVSSGLMDGCSFILNALHVLKAAPLPYDGSSAAAKARAFTELGLESVAFKEYSDSFPHTKYTVGFAADGSPSFFINTEDNTEIHVGDPCFGRIIEGFDTIKRLEASPTRNGIWFAKRIGIKKARVL</sequence>
<dbReference type="GO" id="GO:0003755">
    <property type="term" value="F:peptidyl-prolyl cis-trans isomerase activity"/>
    <property type="evidence" value="ECO:0007669"/>
    <property type="project" value="InterPro"/>
</dbReference>
<feature type="compositionally biased region" description="Polar residues" evidence="2">
    <location>
        <begin position="51"/>
        <end position="70"/>
    </location>
</feature>
<organism evidence="4">
    <name type="scientific">Amphora coffeiformis</name>
    <dbReference type="NCBI Taxonomy" id="265554"/>
    <lineage>
        <taxon>Eukaryota</taxon>
        <taxon>Sar</taxon>
        <taxon>Stramenopiles</taxon>
        <taxon>Ochrophyta</taxon>
        <taxon>Bacillariophyta</taxon>
        <taxon>Bacillariophyceae</taxon>
        <taxon>Bacillariophycidae</taxon>
        <taxon>Thalassiophysales</taxon>
        <taxon>Catenulaceae</taxon>
        <taxon>Amphora</taxon>
    </lineage>
</organism>
<reference evidence="4" key="1">
    <citation type="submission" date="2021-01" db="EMBL/GenBank/DDBJ databases">
        <authorList>
            <person name="Corre E."/>
            <person name="Pelletier E."/>
            <person name="Niang G."/>
            <person name="Scheremetjew M."/>
            <person name="Finn R."/>
            <person name="Kale V."/>
            <person name="Holt S."/>
            <person name="Cochrane G."/>
            <person name="Meng A."/>
            <person name="Brown T."/>
            <person name="Cohen L."/>
        </authorList>
    </citation>
    <scope>NUCLEOTIDE SEQUENCE</scope>
    <source>
        <strain evidence="4">CCMP127</strain>
    </source>
</reference>
<feature type="coiled-coil region" evidence="1">
    <location>
        <begin position="175"/>
        <end position="202"/>
    </location>
</feature>